<evidence type="ECO:0000313" key="2">
    <source>
        <dbReference type="Proteomes" id="UP000276254"/>
    </source>
</evidence>
<dbReference type="EMBL" id="CP032829">
    <property type="protein sequence ID" value="AYJ86015.1"/>
    <property type="molecule type" value="Genomic_DNA"/>
</dbReference>
<organism evidence="1 2">
    <name type="scientific">Sphingomonas paeninsulae</name>
    <dbReference type="NCBI Taxonomy" id="2319844"/>
    <lineage>
        <taxon>Bacteria</taxon>
        <taxon>Pseudomonadati</taxon>
        <taxon>Pseudomonadota</taxon>
        <taxon>Alphaproteobacteria</taxon>
        <taxon>Sphingomonadales</taxon>
        <taxon>Sphingomonadaceae</taxon>
        <taxon>Sphingomonas</taxon>
    </lineage>
</organism>
<reference evidence="1 2" key="1">
    <citation type="submission" date="2018-09" db="EMBL/GenBank/DDBJ databases">
        <title>Sphingomonas peninsula sp. nov., isolated from fildes peninsula, Antarctic soil.</title>
        <authorList>
            <person name="Yingchao G."/>
        </authorList>
    </citation>
    <scope>NUCLEOTIDE SEQUENCE [LARGE SCALE GENOMIC DNA]</scope>
    <source>
        <strain evidence="1 2">YZ-8</strain>
    </source>
</reference>
<protein>
    <submittedName>
        <fullName evidence="1">Uncharacterized protein</fullName>
    </submittedName>
</protein>
<proteinExistence type="predicted"/>
<dbReference type="RefSeq" id="WP_121152640.1">
    <property type="nucleotide sequence ID" value="NZ_CP032829.1"/>
</dbReference>
<keyword evidence="2" id="KW-1185">Reference proteome</keyword>
<dbReference type="KEGG" id="spha:D3Y57_08585"/>
<accession>A0A494TLL5</accession>
<dbReference type="OrthoDB" id="3661445at2"/>
<dbReference type="AlphaFoldDB" id="A0A494TLL5"/>
<name>A0A494TLL5_SPHPE</name>
<dbReference type="Proteomes" id="UP000276254">
    <property type="component" value="Chromosome"/>
</dbReference>
<gene>
    <name evidence="1" type="ORF">D3Y57_08585</name>
</gene>
<evidence type="ECO:0000313" key="1">
    <source>
        <dbReference type="EMBL" id="AYJ86015.1"/>
    </source>
</evidence>
<sequence>MTEIVTSVEALIAASKDVGIRRIVVQGALDDAPSIRLSPGQSLHGEGQSARIGFAAGSDGLQLSSDNRVHNLRLDAAIDKRAIFNDTSVDSLGRIELRGVTTTGRVQILARDKVRGGHVDVHGLDIIAADARSEMERPHGYGVYVLHGAFTLWNMQSDETVIISADLTGLSAGRDGAPVRGSGIFVSGAGDTGGRLNVRRLETEAVYSDGGIVPGTADQITGGVFTVYGAHVDVVRNRGPVVTYGVNDMVLDNWGVVDRWTAEAKITSHGPSGIGFVNFGIVRELRVNAPIETFGQGARGFNVYTGTVDLAEFDRVTTHGDGSVGIQISQPIGKLVVRRGIETFGGTGPSLVKGVVITLSAIGFSIKPGGSAREIEISGGIRTNGPGVAPIEQHGSVETFRVSGGFVAAGGGFDNI</sequence>